<keyword evidence="4 5" id="KW-0472">Membrane</keyword>
<dbReference type="PANTHER" id="PTHR39535:SF2">
    <property type="entry name" value="HTTM DOMAIN-CONTAINING PROTEIN"/>
    <property type="match status" value="1"/>
</dbReference>
<accession>A0A1I6LCW8</accession>
<dbReference type="EMBL" id="FOZK01000002">
    <property type="protein sequence ID" value="SFS01331.1"/>
    <property type="molecule type" value="Genomic_DNA"/>
</dbReference>
<feature type="transmembrane region" description="Helical" evidence="5">
    <location>
        <begin position="273"/>
        <end position="293"/>
    </location>
</feature>
<dbReference type="RefSeq" id="WP_089816815.1">
    <property type="nucleotide sequence ID" value="NZ_FOZK01000002.1"/>
</dbReference>
<evidence type="ECO:0000256" key="3">
    <source>
        <dbReference type="ARBA" id="ARBA00022989"/>
    </source>
</evidence>
<feature type="transmembrane region" description="Helical" evidence="5">
    <location>
        <begin position="136"/>
        <end position="154"/>
    </location>
</feature>
<dbReference type="SMART" id="SM00752">
    <property type="entry name" value="HTTM"/>
    <property type="match status" value="1"/>
</dbReference>
<dbReference type="InterPro" id="IPR052964">
    <property type="entry name" value="Sporulation_signal_mat"/>
</dbReference>
<keyword evidence="2 5" id="KW-0812">Transmembrane</keyword>
<protein>
    <submittedName>
        <fullName evidence="7">Vitamin K-dependent gamma-carboxylase</fullName>
    </submittedName>
</protein>
<dbReference type="AlphaFoldDB" id="A0A1I6LCW8"/>
<keyword evidence="8" id="KW-1185">Reference proteome</keyword>
<gene>
    <name evidence="7" type="ORF">SAMN05216559_2482</name>
</gene>
<proteinExistence type="predicted"/>
<dbReference type="OrthoDB" id="327281at2157"/>
<feature type="transmembrane region" description="Helical" evidence="5">
    <location>
        <begin position="86"/>
        <end position="107"/>
    </location>
</feature>
<evidence type="ECO:0000256" key="5">
    <source>
        <dbReference type="SAM" id="Phobius"/>
    </source>
</evidence>
<feature type="domain" description="HTTM-like" evidence="6">
    <location>
        <begin position="22"/>
        <end position="297"/>
    </location>
</feature>
<dbReference type="GO" id="GO:0012505">
    <property type="term" value="C:endomembrane system"/>
    <property type="evidence" value="ECO:0007669"/>
    <property type="project" value="UniProtKB-SubCell"/>
</dbReference>
<reference evidence="7 8" key="1">
    <citation type="submission" date="2016-10" db="EMBL/GenBank/DDBJ databases">
        <authorList>
            <person name="de Groot N.N."/>
        </authorList>
    </citation>
    <scope>NUCLEOTIDE SEQUENCE [LARGE SCALE GENOMIC DNA]</scope>
    <source>
        <strain evidence="7 8">CGMCC 1.10457</strain>
    </source>
</reference>
<name>A0A1I6LCW8_9EURY</name>
<evidence type="ECO:0000256" key="4">
    <source>
        <dbReference type="ARBA" id="ARBA00023136"/>
    </source>
</evidence>
<organism evidence="7 8">
    <name type="scientific">Halomicrobium zhouii</name>
    <dbReference type="NCBI Taxonomy" id="767519"/>
    <lineage>
        <taxon>Archaea</taxon>
        <taxon>Methanobacteriati</taxon>
        <taxon>Methanobacteriota</taxon>
        <taxon>Stenosarchaea group</taxon>
        <taxon>Halobacteria</taxon>
        <taxon>Halobacteriales</taxon>
        <taxon>Haloarculaceae</taxon>
        <taxon>Halomicrobium</taxon>
    </lineage>
</organism>
<dbReference type="PANTHER" id="PTHR39535">
    <property type="entry name" value="SPORULATION-DELAYING PROTEIN SDPB"/>
    <property type="match status" value="1"/>
</dbReference>
<dbReference type="InterPro" id="IPR011020">
    <property type="entry name" value="HTTM-like"/>
</dbReference>
<evidence type="ECO:0000256" key="1">
    <source>
        <dbReference type="ARBA" id="ARBA00004127"/>
    </source>
</evidence>
<comment type="subcellular location">
    <subcellularLocation>
        <location evidence="1">Endomembrane system</location>
        <topology evidence="1">Multi-pass membrane protein</topology>
    </subcellularLocation>
</comment>
<feature type="transmembrane region" description="Helical" evidence="5">
    <location>
        <begin position="31"/>
        <end position="49"/>
    </location>
</feature>
<feature type="transmembrane region" description="Helical" evidence="5">
    <location>
        <begin position="174"/>
        <end position="196"/>
    </location>
</feature>
<evidence type="ECO:0000256" key="2">
    <source>
        <dbReference type="ARBA" id="ARBA00022692"/>
    </source>
</evidence>
<evidence type="ECO:0000313" key="7">
    <source>
        <dbReference type="EMBL" id="SFS01331.1"/>
    </source>
</evidence>
<dbReference type="STRING" id="767519.SAMN05216559_2482"/>
<evidence type="ECO:0000313" key="8">
    <source>
        <dbReference type="Proteomes" id="UP000199062"/>
    </source>
</evidence>
<feature type="transmembrane region" description="Helical" evidence="5">
    <location>
        <begin position="338"/>
        <end position="358"/>
    </location>
</feature>
<keyword evidence="3 5" id="KW-1133">Transmembrane helix</keyword>
<sequence length="487" mass="53214">MTERTTDGSSTLARVRDGLERRFGVDPRSLAALRIALGTLLLLDLALRARDLATFYSDVGVFPRSALAHHYPAMGSLSVHAITGEVWVQGVLFLVAAAFATALLVGYRTRLATLASLVLLVSLHARNPMVLNAGDVLFRRLLFWGLFLPLGARWAVDVDTAATGDAGDDGRDWIATVATAALLVQVVLVYFANVAFKLRTDVWLQGDAIRYVFELDRFTVGLASSVAQYPRLLELAALGWFALLCISPLLLVVTGRARLLLVSLFASGHLGMFLTMDLGIFPLVSLTALLPFLPPSVWDRVEAATEPVRMRLWTGFPSVDPRRVELPVGQRARTARSVFLAGLLASMLLLNAVAVGLVDAPAGTPEAVEDRSWNMFGNPPESESWYVAYATLDSGRNVSGHVSAARWGGPTDGRDRYPRGRWRKFTSNVDRGDEDQLVAALGRDVCRRWSASGDQQVRAVTLERVDEESVLDGPDRRTSTVVWRGDC</sequence>
<feature type="transmembrane region" description="Helical" evidence="5">
    <location>
        <begin position="232"/>
        <end position="253"/>
    </location>
</feature>
<dbReference type="InterPro" id="IPR053934">
    <property type="entry name" value="HTTM_dom"/>
</dbReference>
<dbReference type="Pfam" id="PF05090">
    <property type="entry name" value="HTTM"/>
    <property type="match status" value="1"/>
</dbReference>
<dbReference type="Proteomes" id="UP000199062">
    <property type="component" value="Unassembled WGS sequence"/>
</dbReference>
<evidence type="ECO:0000259" key="6">
    <source>
        <dbReference type="SMART" id="SM00752"/>
    </source>
</evidence>